<gene>
    <name evidence="2" type="ORF">LAUMK42_05208</name>
</gene>
<comment type="caution">
    <text evidence="2">The sequence shown here is derived from an EMBL/GenBank/DDBJ whole genome shotgun (WGS) entry which is preliminary data.</text>
</comment>
<organism evidence="2 3">
    <name type="scientific">Mycobacterium persicum</name>
    <dbReference type="NCBI Taxonomy" id="1487726"/>
    <lineage>
        <taxon>Bacteria</taxon>
        <taxon>Bacillati</taxon>
        <taxon>Actinomycetota</taxon>
        <taxon>Actinomycetes</taxon>
        <taxon>Mycobacteriales</taxon>
        <taxon>Mycobacteriaceae</taxon>
        <taxon>Mycobacterium</taxon>
    </lineage>
</organism>
<dbReference type="RefSeq" id="WP_142995205.1">
    <property type="nucleotide sequence ID" value="NZ_MWKV01000001.1"/>
</dbReference>
<proteinExistence type="predicted"/>
<sequence length="242" mass="25770">MSPLWRAVIPESSRSAAETDLTHAKASLTSSRRRKCAAAAALGSLTLASGVAGAIDKPINAHDPTVSVGRLTVRLTGHGRFKLDTCSSNNNLTNDTPTSSANDFSDDITGLVNNSVQEDATTATANLAAINIDESLQAVPIDGYGPNLLLVSNDSQPTDFPVSYSYGSEDSSSSYGDYNNDSSEDPPQFPGNLADFPADAFDHDRLIFVNGMAVSRYNFTHNMNMFLPPHEDEGPDPSENIN</sequence>
<reference evidence="2 3" key="1">
    <citation type="submission" date="2018-09" db="EMBL/GenBank/DDBJ databases">
        <authorList>
            <person name="Tagini F."/>
        </authorList>
    </citation>
    <scope>NUCLEOTIDE SEQUENCE [LARGE SCALE GENOMIC DNA]</scope>
    <source>
        <strain evidence="2 3">MK42</strain>
    </source>
</reference>
<dbReference type="EMBL" id="UPHL01000152">
    <property type="protein sequence ID" value="VAZ86362.1"/>
    <property type="molecule type" value="Genomic_DNA"/>
</dbReference>
<feature type="compositionally biased region" description="Low complexity" evidence="1">
    <location>
        <begin position="163"/>
        <end position="181"/>
    </location>
</feature>
<feature type="region of interest" description="Disordered" evidence="1">
    <location>
        <begin position="160"/>
        <end position="194"/>
    </location>
</feature>
<evidence type="ECO:0000313" key="3">
    <source>
        <dbReference type="Proteomes" id="UP000279331"/>
    </source>
</evidence>
<name>A0AB38V0D5_9MYCO</name>
<evidence type="ECO:0000256" key="1">
    <source>
        <dbReference type="SAM" id="MobiDB-lite"/>
    </source>
</evidence>
<dbReference type="Proteomes" id="UP000279331">
    <property type="component" value="Unassembled WGS sequence"/>
</dbReference>
<evidence type="ECO:0000313" key="2">
    <source>
        <dbReference type="EMBL" id="VAZ86362.1"/>
    </source>
</evidence>
<accession>A0AB38V0D5</accession>
<dbReference type="AlphaFoldDB" id="A0AB38V0D5"/>
<protein>
    <submittedName>
        <fullName evidence="2">Uncharacterized protein</fullName>
    </submittedName>
</protein>